<sequence>ICHIKNKLESTKDSIRQIDPILLKKPSLCRRSVRRGKLERIIKMVYKDFIEVACKSCDTGDQRFRRELLILGKLDKCQNIIKFYGLSEIDSKEVKIFEWAEMGNLKKVYSKELIFWNLKARILFEVCKGIMFLDSVFFIMIFDVRI</sequence>
<protein>
    <submittedName>
        <fullName evidence="2">4948_t:CDS:1</fullName>
    </submittedName>
</protein>
<dbReference type="PROSITE" id="PS50011">
    <property type="entry name" value="PROTEIN_KINASE_DOM"/>
    <property type="match status" value="1"/>
</dbReference>
<comment type="caution">
    <text evidence="2">The sequence shown here is derived from an EMBL/GenBank/DDBJ whole genome shotgun (WGS) entry which is preliminary data.</text>
</comment>
<dbReference type="EMBL" id="CAJVQB010013611">
    <property type="protein sequence ID" value="CAG8763270.1"/>
    <property type="molecule type" value="Genomic_DNA"/>
</dbReference>
<dbReference type="InterPro" id="IPR001245">
    <property type="entry name" value="Ser-Thr/Tyr_kinase_cat_dom"/>
</dbReference>
<proteinExistence type="predicted"/>
<keyword evidence="3" id="KW-1185">Reference proteome</keyword>
<organism evidence="2 3">
    <name type="scientific">Gigaspora margarita</name>
    <dbReference type="NCBI Taxonomy" id="4874"/>
    <lineage>
        <taxon>Eukaryota</taxon>
        <taxon>Fungi</taxon>
        <taxon>Fungi incertae sedis</taxon>
        <taxon>Mucoromycota</taxon>
        <taxon>Glomeromycotina</taxon>
        <taxon>Glomeromycetes</taxon>
        <taxon>Diversisporales</taxon>
        <taxon>Gigasporaceae</taxon>
        <taxon>Gigaspora</taxon>
    </lineage>
</organism>
<evidence type="ECO:0000313" key="2">
    <source>
        <dbReference type="EMBL" id="CAG8763270.1"/>
    </source>
</evidence>
<dbReference type="Pfam" id="PF07714">
    <property type="entry name" value="PK_Tyr_Ser-Thr"/>
    <property type="match status" value="1"/>
</dbReference>
<evidence type="ECO:0000259" key="1">
    <source>
        <dbReference type="PROSITE" id="PS50011"/>
    </source>
</evidence>
<dbReference type="InterPro" id="IPR011009">
    <property type="entry name" value="Kinase-like_dom_sf"/>
</dbReference>
<dbReference type="InterPro" id="IPR000719">
    <property type="entry name" value="Prot_kinase_dom"/>
</dbReference>
<evidence type="ECO:0000313" key="3">
    <source>
        <dbReference type="Proteomes" id="UP000789901"/>
    </source>
</evidence>
<feature type="non-terminal residue" evidence="2">
    <location>
        <position position="1"/>
    </location>
</feature>
<dbReference type="Proteomes" id="UP000789901">
    <property type="component" value="Unassembled WGS sequence"/>
</dbReference>
<dbReference type="Gene3D" id="1.10.510.10">
    <property type="entry name" value="Transferase(Phosphotransferase) domain 1"/>
    <property type="match status" value="1"/>
</dbReference>
<name>A0ABN7VEQ3_GIGMA</name>
<reference evidence="2 3" key="1">
    <citation type="submission" date="2021-06" db="EMBL/GenBank/DDBJ databases">
        <authorList>
            <person name="Kallberg Y."/>
            <person name="Tangrot J."/>
            <person name="Rosling A."/>
        </authorList>
    </citation>
    <scope>NUCLEOTIDE SEQUENCE [LARGE SCALE GENOMIC DNA]</scope>
    <source>
        <strain evidence="2 3">120-4 pot B 10/14</strain>
    </source>
</reference>
<gene>
    <name evidence="2" type="ORF">GMARGA_LOCUS17726</name>
</gene>
<dbReference type="SUPFAM" id="SSF56112">
    <property type="entry name" value="Protein kinase-like (PK-like)"/>
    <property type="match status" value="1"/>
</dbReference>
<accession>A0ABN7VEQ3</accession>
<feature type="domain" description="Protein kinase" evidence="1">
    <location>
        <begin position="27"/>
        <end position="146"/>
    </location>
</feature>